<dbReference type="STRING" id="1215089.BBI08_03840"/>
<evidence type="ECO:0000313" key="2">
    <source>
        <dbReference type="Proteomes" id="UP000092687"/>
    </source>
</evidence>
<name>A0A1C7DNN1_9BACL</name>
<reference evidence="1" key="1">
    <citation type="submission" date="2016-10" db="EMBL/GenBank/DDBJ databases">
        <authorList>
            <person name="de Groot N.N."/>
        </authorList>
    </citation>
    <scope>NUCLEOTIDE SEQUENCE</scope>
    <source>
        <strain evidence="1">DSM 24743</strain>
    </source>
</reference>
<organism evidence="1 2">
    <name type="scientific">Planococcus halocryophilus</name>
    <dbReference type="NCBI Taxonomy" id="1215089"/>
    <lineage>
        <taxon>Bacteria</taxon>
        <taxon>Bacillati</taxon>
        <taxon>Bacillota</taxon>
        <taxon>Bacilli</taxon>
        <taxon>Bacillales</taxon>
        <taxon>Caryophanaceae</taxon>
        <taxon>Planococcus</taxon>
    </lineage>
</organism>
<dbReference type="KEGG" id="phc:BBI08_03840"/>
<evidence type="ECO:0000313" key="1">
    <source>
        <dbReference type="EMBL" id="ANU13027.1"/>
    </source>
</evidence>
<accession>A0A1C7DNN1</accession>
<dbReference type="AlphaFoldDB" id="A0A1C7DNN1"/>
<dbReference type="OrthoDB" id="2455318at2"/>
<protein>
    <submittedName>
        <fullName evidence="1">Uncharacterized protein</fullName>
    </submittedName>
</protein>
<gene>
    <name evidence="1" type="ORF">BBI08_03840</name>
</gene>
<dbReference type="Proteomes" id="UP000092687">
    <property type="component" value="Chromosome"/>
</dbReference>
<keyword evidence="2" id="KW-1185">Reference proteome</keyword>
<dbReference type="EMBL" id="CP016537">
    <property type="protein sequence ID" value="ANU13027.1"/>
    <property type="molecule type" value="Genomic_DNA"/>
</dbReference>
<proteinExistence type="predicted"/>
<sequence>MTKKKKQKKKDKEIHYDFDPYFSKKAKMEIKIDEVGVSFVGNSEGYLSLSRFFSYLAEVHTSIREESPQPEGTNTVQGYGAYHFKDYVMEEKIQQGDYIFNPGPISKLKPKNHEQDVLFWLSDVTGPAFWQEDDEKKEK</sequence>
<dbReference type="RefSeq" id="WP_065527956.1">
    <property type="nucleotide sequence ID" value="NZ_CP016537.2"/>
</dbReference>